<keyword evidence="3" id="KW-1185">Reference proteome</keyword>
<reference evidence="3" key="1">
    <citation type="journal article" date="2019" name="Int. J. Syst. Evol. Microbiol.">
        <title>The Global Catalogue of Microorganisms (GCM) 10K type strain sequencing project: providing services to taxonomists for standard genome sequencing and annotation.</title>
        <authorList>
            <consortium name="The Broad Institute Genomics Platform"/>
            <consortium name="The Broad Institute Genome Sequencing Center for Infectious Disease"/>
            <person name="Wu L."/>
            <person name="Ma J."/>
        </authorList>
    </citation>
    <scope>NUCLEOTIDE SEQUENCE [LARGE SCALE GENOMIC DNA]</scope>
    <source>
        <strain evidence="3">GH52</strain>
    </source>
</reference>
<gene>
    <name evidence="2" type="ORF">ACFSJH_02800</name>
</gene>
<accession>A0ABW4YGF5</accession>
<proteinExistence type="predicted"/>
<dbReference type="Proteomes" id="UP001597362">
    <property type="component" value="Unassembled WGS sequence"/>
</dbReference>
<evidence type="ECO:0000256" key="1">
    <source>
        <dbReference type="SAM" id="Phobius"/>
    </source>
</evidence>
<keyword evidence="1" id="KW-0812">Transmembrane</keyword>
<feature type="transmembrane region" description="Helical" evidence="1">
    <location>
        <begin position="7"/>
        <end position="29"/>
    </location>
</feature>
<keyword evidence="1" id="KW-0472">Membrane</keyword>
<comment type="caution">
    <text evidence="2">The sequence shown here is derived from an EMBL/GenBank/DDBJ whole genome shotgun (WGS) entry which is preliminary data.</text>
</comment>
<dbReference type="EMBL" id="JBHUHO010000008">
    <property type="protein sequence ID" value="MFD2114677.1"/>
    <property type="molecule type" value="Genomic_DNA"/>
</dbReference>
<name>A0ABW4YGF5_9BACL</name>
<evidence type="ECO:0000313" key="3">
    <source>
        <dbReference type="Proteomes" id="UP001597362"/>
    </source>
</evidence>
<protein>
    <submittedName>
        <fullName evidence="2">Uncharacterized protein</fullName>
    </submittedName>
</protein>
<sequence>MKRKNKVYLLWTLIFVVVMCVGWFSLYTLHSYRSNVSKQLSEKNNQLLEETSIDLQQMMNEQSWRIWERENQTFLTHTQQAVLLFQNNEMAIYVANNELYYVTIDAGQTILSSPVTLFAWEKDTAAQAWVNGEYLVIGGKASEEIVKEDEQLDQGIWITIKLDIEPELVSENIRNYYPEQIWNATFLEGTDSLLFQMKFDHKKYLRTIIHDPQVAEWLYADSHLLEEWMVESAAQTKDVRLLAATTRYTLTDNQQVLVYEDGQSTFLQQNNIIRKYEQFQLANASSISRYDQSVTLLGHFKRTTGEQLHIIFGDELYFPYEPRLMKGEWFMLPTFNFIQMNEQYIHVLNYEAGLQLDSLSPTYKRIAMDGVRYVGQQGSLAIFHPNLEVAQNDGAEMYANLLDLANSSETSIRPLLATKIAEPQIKKVSMEGMPQEWSQHPIADSPLTHDFSDENANDEIPEAILSAINETFRPSDYSFSKAIRRLDKEWYVLYEQQLYQYNNDTLEEVTRLPITILSTIGEAVGGYGAKDYLKHKEHWYIADTEGNRVIQLNEQWKVLATLETNKPSKLTKYKDQLKITGLTTETIVDWNLNVQSSQQQSYTTAKLNGELHGFKHGEWWEDKEQGRIWYYIQGYLHQFNTNTQQHREIYIGHLHNNLAQAHIWLAGEQVMVMLDQQLHRFERNGIYIDTIYYPRSNPDGIYDTNVEGEGTMVWDEETNIVYIVQGYRILAISLTTGGVTDIFNQNYADIGTIQLVNNNISFMLRSYIEERYLIRLPHDDQPDLSFYTEIVEIDKVTLDQSRYVVEGYSNQLLWTELEVATPIFVMPTIQ</sequence>
<keyword evidence="1" id="KW-1133">Transmembrane helix</keyword>
<evidence type="ECO:0000313" key="2">
    <source>
        <dbReference type="EMBL" id="MFD2114677.1"/>
    </source>
</evidence>
<organism evidence="2 3">
    <name type="scientific">Paenibacillus yanchengensis</name>
    <dbReference type="NCBI Taxonomy" id="2035833"/>
    <lineage>
        <taxon>Bacteria</taxon>
        <taxon>Bacillati</taxon>
        <taxon>Bacillota</taxon>
        <taxon>Bacilli</taxon>
        <taxon>Bacillales</taxon>
        <taxon>Paenibacillaceae</taxon>
        <taxon>Paenibacillus</taxon>
    </lineage>
</organism>
<dbReference type="RefSeq" id="WP_377769697.1">
    <property type="nucleotide sequence ID" value="NZ_JBHUHO010000008.1"/>
</dbReference>